<evidence type="ECO:0000313" key="4">
    <source>
        <dbReference type="EMBL" id="SPD20491.1"/>
    </source>
</evidence>
<reference evidence="4" key="1">
    <citation type="submission" date="2018-02" db="EMBL/GenBank/DDBJ databases">
        <authorList>
            <person name="Cohen D.B."/>
            <person name="Kent A.D."/>
        </authorList>
    </citation>
    <scope>NUCLEOTIDE SEQUENCE</scope>
</reference>
<keyword evidence="1" id="KW-1133">Transmembrane helix</keyword>
<dbReference type="EC" id="3.2.1.106" evidence="1"/>
<proteinExistence type="inferred from homology"/>
<name>A0A2N9I9F0_FAGSY</name>
<dbReference type="AlphaFoldDB" id="A0A2N9I9F0"/>
<dbReference type="InterPro" id="IPR038518">
    <property type="entry name" value="Glyco_hydro_63N_sf"/>
</dbReference>
<dbReference type="EMBL" id="OIVN01005014">
    <property type="protein sequence ID" value="SPD20491.1"/>
    <property type="molecule type" value="Genomic_DNA"/>
</dbReference>
<protein>
    <recommendedName>
        <fullName evidence="1">Mannosyl-oligosaccharide glucosidase</fullName>
        <ecNumber evidence="1">3.2.1.106</ecNumber>
    </recommendedName>
</protein>
<dbReference type="GO" id="GO:0006487">
    <property type="term" value="P:protein N-linked glycosylation"/>
    <property type="evidence" value="ECO:0007669"/>
    <property type="project" value="UniProtKB-UniRule"/>
</dbReference>
<feature type="domain" description="Glycosyl hydrolase family 63 N-terminal" evidence="3">
    <location>
        <begin position="120"/>
        <end position="219"/>
    </location>
</feature>
<evidence type="ECO:0000259" key="3">
    <source>
        <dbReference type="Pfam" id="PF16923"/>
    </source>
</evidence>
<keyword evidence="1" id="KW-0472">Membrane</keyword>
<keyword evidence="1" id="KW-0256">Endoplasmic reticulum</keyword>
<dbReference type="InterPro" id="IPR031631">
    <property type="entry name" value="Glyco_hydro_63N"/>
</dbReference>
<organism evidence="4">
    <name type="scientific">Fagus sylvatica</name>
    <name type="common">Beechnut</name>
    <dbReference type="NCBI Taxonomy" id="28930"/>
    <lineage>
        <taxon>Eukaryota</taxon>
        <taxon>Viridiplantae</taxon>
        <taxon>Streptophyta</taxon>
        <taxon>Embryophyta</taxon>
        <taxon>Tracheophyta</taxon>
        <taxon>Spermatophyta</taxon>
        <taxon>Magnoliopsida</taxon>
        <taxon>eudicotyledons</taxon>
        <taxon>Gunneridae</taxon>
        <taxon>Pentapetalae</taxon>
        <taxon>rosids</taxon>
        <taxon>fabids</taxon>
        <taxon>Fagales</taxon>
        <taxon>Fagaceae</taxon>
        <taxon>Fagus</taxon>
    </lineage>
</organism>
<dbReference type="GO" id="GO:0005789">
    <property type="term" value="C:endoplasmic reticulum membrane"/>
    <property type="evidence" value="ECO:0007669"/>
    <property type="project" value="UniProtKB-SubCell"/>
</dbReference>
<sequence>MSGNGRRSARSRIKSATDADEDDPLRKTKPNLKVRKDHRSTSTSRAYSPIRIFDVNLKVMLGLSVFAFFVIFFLIHRLVNQAEEGSQTEGCNAVSGAKSHGPSSVWMNWLWQFEGEHRESLYWGTYRPHVYLGIRARTPRSLIAGLMWIGIKDGRYLMRHVCQDSDELSTYGWTHHNGRDFGHQVLVDQSMTLATSFLKSKVDGSGYGGDWAVQIDVQSDTCSDLGSCVPVSKTSDSAMKLQCSIGPTPDSVFIEPPIKESRVNCQNSRCELSLKPQSSAMSPLGSSRELNTTPSCGNTPIHHCSFDETPHLEKSVYMDSTSSLILEPSPTDMKKQLIELFQESFREDTIDAGQNLQESSKANPTISHLSSKSTNKSLFECVANSACSSEKIHNRSYNHGKGKFAKSAQCCLPNLVRSLSFSGRRKRLSLAHSTGS</sequence>
<keyword evidence="1" id="KW-0812">Transmembrane</keyword>
<comment type="subcellular location">
    <subcellularLocation>
        <location evidence="1">Endoplasmic reticulum membrane</location>
        <topology evidence="1">Single-pass type II membrane protein</topology>
    </subcellularLocation>
</comment>
<comment type="catalytic activity">
    <reaction evidence="1">
        <text>N(4)-(alpha-D-Glc-(1-&gt;2)-alpha-D-Glc-(1-&gt;3)-alpha-D-Glc-(1-&gt;3)-alpha-D-Man-(1-&gt;2)-alpha-D-Man-(1-&gt;2)-alpha-D-Man-(1-&gt;3)-[alpha-D-Man-(1-&gt;2)-alpha-D-Man-(1-&gt;3)-[alpha-D-Man-(1-&gt;2)-alpha-D-Man-(1-&gt;6)]-alpha-D-Man-(1-&gt;6)]-beta-D-Man-(1-&gt;4)-beta-D-GlcNAc-(1-&gt;4)-beta-D-GlcNAc)-L-asparaginyl-[protein] + H2O = N(4)-(alpha-D-Glc-(1-&gt;3)-alpha-D-Glc-(1-&gt;3)-alpha-D-Man-(1-&gt;2)-alpha-D-Man-(1-&gt;2)-alpha-D-Man-(1-&gt;3)-[alpha-D-Man-(1-&gt;2)-alpha-D-Man-(1-&gt;3)-[alpha-D-Man-(1-&gt;2)-alpha-D-Man-(1-&gt;6)]-alpha-D-Man-(1-&gt;6)]-beta-D-Man-(1-&gt;4)-beta-D-GlcNAc-(1-&gt;4)-beta-D-GlcNAc)-L-asparaginyl-[protein] + beta-D-glucose</text>
        <dbReference type="Rhea" id="RHEA:55988"/>
        <dbReference type="Rhea" id="RHEA-COMP:12806"/>
        <dbReference type="Rhea" id="RHEA-COMP:14355"/>
        <dbReference type="ChEBI" id="CHEBI:15377"/>
        <dbReference type="ChEBI" id="CHEBI:15903"/>
        <dbReference type="ChEBI" id="CHEBI:59082"/>
        <dbReference type="ChEBI" id="CHEBI:132537"/>
        <dbReference type="EC" id="3.2.1.106"/>
    </reaction>
</comment>
<feature type="region of interest" description="Disordered" evidence="2">
    <location>
        <begin position="1"/>
        <end position="40"/>
    </location>
</feature>
<dbReference type="PANTHER" id="PTHR10412">
    <property type="entry name" value="MANNOSYL-OLIGOSACCHARIDE GLUCOSIDASE"/>
    <property type="match status" value="1"/>
</dbReference>
<dbReference type="Pfam" id="PF16923">
    <property type="entry name" value="Glyco_hydro_63N"/>
    <property type="match status" value="1"/>
</dbReference>
<dbReference type="GO" id="GO:0004573">
    <property type="term" value="F:Glc3Man9GlcNAc2 oligosaccharide glucosidase activity"/>
    <property type="evidence" value="ECO:0007669"/>
    <property type="project" value="UniProtKB-UniRule"/>
</dbReference>
<dbReference type="Gene3D" id="2.70.98.110">
    <property type="entry name" value="Glycosyl hydrolase family 63, N-terminal domain"/>
    <property type="match status" value="1"/>
</dbReference>
<keyword evidence="1" id="KW-0326">Glycosidase</keyword>
<comment type="function">
    <text evidence="1">Cleaves the distal alpha 1,2-linked glucose residue from the Glc(3)Man(9)GlcNAc(2) oligosaccharide precursor.</text>
</comment>
<dbReference type="InterPro" id="IPR004888">
    <property type="entry name" value="Glycoside_hydrolase_63"/>
</dbReference>
<keyword evidence="1" id="KW-0378">Hydrolase</keyword>
<feature type="compositionally biased region" description="Basic residues" evidence="2">
    <location>
        <begin position="27"/>
        <end position="38"/>
    </location>
</feature>
<evidence type="ECO:0000256" key="1">
    <source>
        <dbReference type="RuleBase" id="RU368089"/>
    </source>
</evidence>
<accession>A0A2N9I9F0</accession>
<comment type="similarity">
    <text evidence="1">Belongs to the glycosyl hydrolase 63 family.</text>
</comment>
<dbReference type="GO" id="GO:0009311">
    <property type="term" value="P:oligosaccharide metabolic process"/>
    <property type="evidence" value="ECO:0007669"/>
    <property type="project" value="UniProtKB-UniRule"/>
</dbReference>
<dbReference type="PANTHER" id="PTHR10412:SF20">
    <property type="entry name" value="MANNOSYL-OLIGOSACCHARIDE GLUCOSIDASE GCS1"/>
    <property type="match status" value="1"/>
</dbReference>
<evidence type="ECO:0000256" key="2">
    <source>
        <dbReference type="SAM" id="MobiDB-lite"/>
    </source>
</evidence>
<gene>
    <name evidence="4" type="ORF">FSB_LOCUS48373</name>
</gene>
<feature type="transmembrane region" description="Helical" evidence="1">
    <location>
        <begin position="55"/>
        <end position="75"/>
    </location>
</feature>